<organism evidence="2 3">
    <name type="scientific">Spirochaeta lutea</name>
    <dbReference type="NCBI Taxonomy" id="1480694"/>
    <lineage>
        <taxon>Bacteria</taxon>
        <taxon>Pseudomonadati</taxon>
        <taxon>Spirochaetota</taxon>
        <taxon>Spirochaetia</taxon>
        <taxon>Spirochaetales</taxon>
        <taxon>Spirochaetaceae</taxon>
        <taxon>Spirochaeta</taxon>
    </lineage>
</organism>
<accession>A0A098QST3</accession>
<feature type="transmembrane region" description="Helical" evidence="1">
    <location>
        <begin position="62"/>
        <end position="79"/>
    </location>
</feature>
<protein>
    <submittedName>
        <fullName evidence="2">Uncharacterized protein</fullName>
    </submittedName>
</protein>
<feature type="transmembrane region" description="Helical" evidence="1">
    <location>
        <begin position="99"/>
        <end position="119"/>
    </location>
</feature>
<feature type="transmembrane region" description="Helical" evidence="1">
    <location>
        <begin position="149"/>
        <end position="167"/>
    </location>
</feature>
<dbReference type="STRING" id="1480694.DC28_13260"/>
<reference evidence="2 3" key="1">
    <citation type="submission" date="2014-05" db="EMBL/GenBank/DDBJ databases">
        <title>De novo Genome Sequence of Spirocheata sp.</title>
        <authorList>
            <person name="Shivani Y."/>
            <person name="Subhash Y."/>
            <person name="Tushar L."/>
            <person name="Sasikala C."/>
            <person name="Ramana C.V."/>
        </authorList>
    </citation>
    <scope>NUCLEOTIDE SEQUENCE [LARGE SCALE GENOMIC DNA]</scope>
    <source>
        <strain evidence="2 3">JC230</strain>
    </source>
</reference>
<dbReference type="AlphaFoldDB" id="A0A098QST3"/>
<dbReference type="RefSeq" id="WP_037549459.1">
    <property type="nucleotide sequence ID" value="NZ_JNUP01000071.1"/>
</dbReference>
<feature type="transmembrane region" description="Helical" evidence="1">
    <location>
        <begin position="125"/>
        <end position="144"/>
    </location>
</feature>
<gene>
    <name evidence="2" type="ORF">DC28_13260</name>
</gene>
<dbReference type="EMBL" id="JNUP01000071">
    <property type="protein sequence ID" value="KGE70910.1"/>
    <property type="molecule type" value="Genomic_DNA"/>
</dbReference>
<keyword evidence="1" id="KW-0472">Membrane</keyword>
<feature type="transmembrane region" description="Helical" evidence="1">
    <location>
        <begin position="173"/>
        <end position="192"/>
    </location>
</feature>
<feature type="transmembrane region" description="Helical" evidence="1">
    <location>
        <begin position="30"/>
        <end position="50"/>
    </location>
</feature>
<evidence type="ECO:0000313" key="2">
    <source>
        <dbReference type="EMBL" id="KGE70910.1"/>
    </source>
</evidence>
<sequence length="211" mass="22840">MNHTRPSNEQIHILQEVLERRRARRVLEPWAFFTWAVLIALGTAVQTWMFPGLGLQDGSAPSLLWAGIVGLGILLESLAFIRQSISLGLGPWAKRYHPFYWFFGTGSLTAAGFILGLIRADAAQAIPYLLLPTIALSFSVLGIMGFKGFYQVGLSAGILGIAVLAVAPGSPVLVPAVGFSISLAMLLGGFVYRHFTKKGPYRDGVTEDDHA</sequence>
<keyword evidence="1" id="KW-0812">Transmembrane</keyword>
<name>A0A098QST3_9SPIO</name>
<dbReference type="Proteomes" id="UP000029692">
    <property type="component" value="Unassembled WGS sequence"/>
</dbReference>
<evidence type="ECO:0000256" key="1">
    <source>
        <dbReference type="SAM" id="Phobius"/>
    </source>
</evidence>
<proteinExistence type="predicted"/>
<keyword evidence="1" id="KW-1133">Transmembrane helix</keyword>
<comment type="caution">
    <text evidence="2">The sequence shown here is derived from an EMBL/GenBank/DDBJ whole genome shotgun (WGS) entry which is preliminary data.</text>
</comment>
<evidence type="ECO:0000313" key="3">
    <source>
        <dbReference type="Proteomes" id="UP000029692"/>
    </source>
</evidence>
<keyword evidence="3" id="KW-1185">Reference proteome</keyword>